<dbReference type="AlphaFoldDB" id="A0A0G0QAX8"/>
<sequence>MWATIAPNATQKDLWWKEPHFISKMDCCIAAIAKQIYQQLKSQSQGINGCNLEKTNDVGFFAISG</sequence>
<feature type="non-terminal residue" evidence="1">
    <location>
        <position position="65"/>
    </location>
</feature>
<gene>
    <name evidence="1" type="ORF">UT24_C0033G0001</name>
</gene>
<evidence type="ECO:0000313" key="1">
    <source>
        <dbReference type="EMBL" id="KKQ98846.1"/>
    </source>
</evidence>
<organism evidence="1 2">
    <name type="scientific">Candidatus Woesebacteria bacterium GW2011_GWB1_39_12</name>
    <dbReference type="NCBI Taxonomy" id="1618574"/>
    <lineage>
        <taxon>Bacteria</taxon>
        <taxon>Candidatus Woeseibacteriota</taxon>
    </lineage>
</organism>
<evidence type="ECO:0000313" key="2">
    <source>
        <dbReference type="Proteomes" id="UP000033881"/>
    </source>
</evidence>
<name>A0A0G0QAX8_9BACT</name>
<accession>A0A0G0QAX8</accession>
<dbReference type="EMBL" id="LBWB01000033">
    <property type="protein sequence ID" value="KKQ98846.1"/>
    <property type="molecule type" value="Genomic_DNA"/>
</dbReference>
<protein>
    <submittedName>
        <fullName evidence="1">Uncharacterized protein</fullName>
    </submittedName>
</protein>
<dbReference type="STRING" id="1618574.UT24_C0033G0001"/>
<proteinExistence type="predicted"/>
<dbReference type="Proteomes" id="UP000033881">
    <property type="component" value="Unassembled WGS sequence"/>
</dbReference>
<comment type="caution">
    <text evidence="1">The sequence shown here is derived from an EMBL/GenBank/DDBJ whole genome shotgun (WGS) entry which is preliminary data.</text>
</comment>
<reference evidence="1 2" key="1">
    <citation type="journal article" date="2015" name="Nature">
        <title>rRNA introns, odd ribosomes, and small enigmatic genomes across a large radiation of phyla.</title>
        <authorList>
            <person name="Brown C.T."/>
            <person name="Hug L.A."/>
            <person name="Thomas B.C."/>
            <person name="Sharon I."/>
            <person name="Castelle C.J."/>
            <person name="Singh A."/>
            <person name="Wilkins M.J."/>
            <person name="Williams K.H."/>
            <person name="Banfield J.F."/>
        </authorList>
    </citation>
    <scope>NUCLEOTIDE SEQUENCE [LARGE SCALE GENOMIC DNA]</scope>
</reference>